<dbReference type="EMBL" id="CU466930">
    <property type="protein sequence ID" value="CAO80683.1"/>
    <property type="molecule type" value="Genomic_DNA"/>
</dbReference>
<keyword evidence="4" id="KW-1185">Reference proteome</keyword>
<dbReference type="eggNOG" id="COG2356">
    <property type="taxonomic scope" value="Bacteria"/>
</dbReference>
<dbReference type="NCBIfam" id="TIGR04183">
    <property type="entry name" value="Por_Secre_tail"/>
    <property type="match status" value="1"/>
</dbReference>
<evidence type="ECO:0000313" key="3">
    <source>
        <dbReference type="EMBL" id="CAO80683.1"/>
    </source>
</evidence>
<feature type="domain" description="FlgD/Vpr Ig-like" evidence="2">
    <location>
        <begin position="830"/>
        <end position="893"/>
    </location>
</feature>
<proteinExistence type="predicted"/>
<gene>
    <name evidence="3" type="ordered locus">CLOAM0801</name>
</gene>
<dbReference type="SUPFAM" id="SSF49265">
    <property type="entry name" value="Fibronectin type III"/>
    <property type="match status" value="1"/>
</dbReference>
<dbReference type="Gene3D" id="2.60.40.10">
    <property type="entry name" value="Immunoglobulins"/>
    <property type="match status" value="2"/>
</dbReference>
<reference evidence="3 4" key="1">
    <citation type="journal article" date="2008" name="J. Bacteriol.">
        <title>'Candidatus Cloacamonas acidaminovorans': genome sequence reconstruction provides a first glimpse of a new bacterial division.</title>
        <authorList>
            <person name="Pelletier E."/>
            <person name="Kreimeyer A."/>
            <person name="Bocs S."/>
            <person name="Rouy Z."/>
            <person name="Gyapay G."/>
            <person name="Chouari R."/>
            <person name="Riviere D."/>
            <person name="Ganesan A."/>
            <person name="Daegelen P."/>
            <person name="Sghir A."/>
            <person name="Cohen G.N."/>
            <person name="Medigue C."/>
            <person name="Weissenbach J."/>
            <person name="Le Paslier D."/>
        </authorList>
    </citation>
    <scope>NUCLEOTIDE SEQUENCE [LARGE SCALE GENOMIC DNA]</scope>
    <source>
        <strain evidence="4">Evry</strain>
    </source>
</reference>
<feature type="chain" id="PRO_5002758310" description="FlgD/Vpr Ig-like domain-containing protein" evidence="1">
    <location>
        <begin position="21"/>
        <end position="905"/>
    </location>
</feature>
<keyword evidence="1" id="KW-0732">Signal</keyword>
<dbReference type="eggNOG" id="COG2133">
    <property type="taxonomic scope" value="Bacteria"/>
</dbReference>
<dbReference type="RefSeq" id="WP_015424542.1">
    <property type="nucleotide sequence ID" value="NC_020449.1"/>
</dbReference>
<accession>B0VH68</accession>
<organism evidence="3 4">
    <name type="scientific">Cloacimonas acidaminovorans (strain Evry)</name>
    <dbReference type="NCBI Taxonomy" id="459349"/>
    <lineage>
        <taxon>Bacteria</taxon>
        <taxon>Pseudomonadati</taxon>
        <taxon>Candidatus Cloacimonadota</taxon>
        <taxon>Candidatus Cloacimonadia</taxon>
        <taxon>Candidatus Cloacimonadales</taxon>
        <taxon>Candidatus Cloacimonadaceae</taxon>
        <taxon>Candidatus Cloacimonas</taxon>
    </lineage>
</organism>
<dbReference type="InterPro" id="IPR036116">
    <property type="entry name" value="FN3_sf"/>
</dbReference>
<dbReference type="STRING" id="459349.CLOAM0801"/>
<dbReference type="AlphaFoldDB" id="B0VH68"/>
<dbReference type="Proteomes" id="UP000002019">
    <property type="component" value="Chromosome"/>
</dbReference>
<dbReference type="KEGG" id="caci:CLOAM0801"/>
<feature type="signal peptide" evidence="1">
    <location>
        <begin position="1"/>
        <end position="20"/>
    </location>
</feature>
<dbReference type="InterPro" id="IPR013783">
    <property type="entry name" value="Ig-like_fold"/>
</dbReference>
<sequence>MKKLLFIFTLCLCTIGISWGQTVFFSETFGSVSATTSIATHETNNGFDNDDATFTGTADIRNTNPSSGYTGASGLANVFFTNTVGKYLLIEGINSSSYSNISMSLGHHKNTTAGNNELSIEVSSDGTNWNSLTYSRPTGTGTAVWLLITPSGTIPAAQNLRIRFTQTSTGPQFRIDDIKLTGTAASTPTITVNPATLSGFSYVQGSGPSSEKTFTVQGSNLTADINITVPTSPAQHYEISKTSGGTFSSSLTLTQSGGTVSETTIYVRLKAGLSAGDYNNETITVSSTGATSQTVTCSGTVCKPEPSNHCTNFTAANGTDPKTQITLSWTDATGSIIPDGYLIKAATGDYSNIVNPVDGTAETDETLVKNIATGVQTATFSNLNSSTTYYFKIFPYTNSGTNINYKTDGTIPQISWTTASGPTIVEIILPQYIQGKNVTNNQRLPWACRLRLENLTASATYRYFGQFVVSTDDASTNGAGIGWFVNSDNTISRNTSVGMSTEGAYSEFTTDANGSYTGWFMGEPSGNTRFTPGNNLYYRIMLNDGAGGSSVTMRLTTANSFKVINFGTSDDVNQGTFLYGVSRSPAKNFVFVYDNVEGTGRPIAGSIIEDDGLDLSNVTQILPSYKTNVDKVDGAWGVIIPNSVGAKGFSGIKRIESRNLSDGDLYAQATDSDGVWPSGVNTVNPTGGDVTPIVLSENDATLPVELSAFMAYINSQGGITVMWATQSETGVNGYYVNRATVNDLSAAVRISSLIPASNTSQQQVYVYNDNELYEPGTYYYWLEIQDIDGVVSYYGSRSVTFGGSGNNVTPEIPLVTGIRSIYPNPFNPSATIMYELEQPANVNIDIYNNRGQIVRSFAIGQKEKGSHKLLWDGTDNSGSACGTGIYFIKMQAGKETFVKKAALVK</sequence>
<evidence type="ECO:0000313" key="4">
    <source>
        <dbReference type="Proteomes" id="UP000002019"/>
    </source>
</evidence>
<dbReference type="Gene3D" id="2.60.40.4070">
    <property type="match status" value="1"/>
</dbReference>
<protein>
    <recommendedName>
        <fullName evidence="2">FlgD/Vpr Ig-like domain-containing protein</fullName>
    </recommendedName>
</protein>
<dbReference type="eggNOG" id="COG1404">
    <property type="taxonomic scope" value="Bacteria"/>
</dbReference>
<evidence type="ECO:0000256" key="1">
    <source>
        <dbReference type="SAM" id="SignalP"/>
    </source>
</evidence>
<dbReference type="Pfam" id="PF13860">
    <property type="entry name" value="FlgD_ig"/>
    <property type="match status" value="1"/>
</dbReference>
<dbReference type="InterPro" id="IPR026444">
    <property type="entry name" value="Secre_tail"/>
</dbReference>
<dbReference type="HOGENOM" id="CLU_320491_0_0_0"/>
<evidence type="ECO:0000259" key="2">
    <source>
        <dbReference type="Pfam" id="PF13860"/>
    </source>
</evidence>
<name>B0VH68_CLOAI</name>
<dbReference type="InterPro" id="IPR025965">
    <property type="entry name" value="FlgD/Vpr_Ig-like"/>
</dbReference>